<accession>A0AAD4WRR2</accession>
<reference evidence="1 2" key="1">
    <citation type="journal article" date="2022" name="G3 (Bethesda)">
        <title>Whole-genome sequence and methylome profiling of the almond [Prunus dulcis (Mill.) D.A. Webb] cultivar 'Nonpareil'.</title>
        <authorList>
            <person name="D'Amico-Willman K.M."/>
            <person name="Ouma W.Z."/>
            <person name="Meulia T."/>
            <person name="Sideli G.M."/>
            <person name="Gradziel T.M."/>
            <person name="Fresnedo-Ramirez J."/>
        </authorList>
    </citation>
    <scope>NUCLEOTIDE SEQUENCE [LARGE SCALE GENOMIC DNA]</scope>
    <source>
        <strain evidence="1">Clone GOH B32 T37-40</strain>
    </source>
</reference>
<gene>
    <name evidence="1" type="ORF">L3X38_001261</name>
</gene>
<proteinExistence type="predicted"/>
<evidence type="ECO:0000313" key="2">
    <source>
        <dbReference type="Proteomes" id="UP001054821"/>
    </source>
</evidence>
<name>A0AAD4WRR2_PRUDU</name>
<keyword evidence="2" id="KW-1185">Reference proteome</keyword>
<organism evidence="1 2">
    <name type="scientific">Prunus dulcis</name>
    <name type="common">Almond</name>
    <name type="synonym">Amygdalus dulcis</name>
    <dbReference type="NCBI Taxonomy" id="3755"/>
    <lineage>
        <taxon>Eukaryota</taxon>
        <taxon>Viridiplantae</taxon>
        <taxon>Streptophyta</taxon>
        <taxon>Embryophyta</taxon>
        <taxon>Tracheophyta</taxon>
        <taxon>Spermatophyta</taxon>
        <taxon>Magnoliopsida</taxon>
        <taxon>eudicotyledons</taxon>
        <taxon>Gunneridae</taxon>
        <taxon>Pentapetalae</taxon>
        <taxon>rosids</taxon>
        <taxon>fabids</taxon>
        <taxon>Rosales</taxon>
        <taxon>Rosaceae</taxon>
        <taxon>Amygdaloideae</taxon>
        <taxon>Amygdaleae</taxon>
        <taxon>Prunus</taxon>
    </lineage>
</organism>
<protein>
    <submittedName>
        <fullName evidence="1">Uncharacterized protein</fullName>
    </submittedName>
</protein>
<dbReference type="Proteomes" id="UP001054821">
    <property type="component" value="Chromosome 1"/>
</dbReference>
<comment type="caution">
    <text evidence="1">The sequence shown here is derived from an EMBL/GenBank/DDBJ whole genome shotgun (WGS) entry which is preliminary data.</text>
</comment>
<dbReference type="EMBL" id="JAJFAZ020000001">
    <property type="protein sequence ID" value="KAI5348374.1"/>
    <property type="molecule type" value="Genomic_DNA"/>
</dbReference>
<evidence type="ECO:0000313" key="1">
    <source>
        <dbReference type="EMBL" id="KAI5348374.1"/>
    </source>
</evidence>
<sequence length="126" mass="14162">MSSYNIPINPTKKHSEIELWNQKLHCSFWSKFATNNQKSKGKNSTETVVGVKPKIEESTDSFSYGLASVVVGGRCSSSLVVVVVGRLRRCSSSSFLVVPVAAHRLRFWRIVCRFAVGYERSRETSF</sequence>
<dbReference type="AlphaFoldDB" id="A0AAD4WRR2"/>